<keyword evidence="3" id="KW-1185">Reference proteome</keyword>
<reference evidence="2 3" key="1">
    <citation type="journal article" date="2016" name="Mol. Biol. Evol.">
        <title>Comparative Genomics of Early-Diverging Mushroom-Forming Fungi Provides Insights into the Origins of Lignocellulose Decay Capabilities.</title>
        <authorList>
            <person name="Nagy L.G."/>
            <person name="Riley R."/>
            <person name="Tritt A."/>
            <person name="Adam C."/>
            <person name="Daum C."/>
            <person name="Floudas D."/>
            <person name="Sun H."/>
            <person name="Yadav J.S."/>
            <person name="Pangilinan J."/>
            <person name="Larsson K.H."/>
            <person name="Matsuura K."/>
            <person name="Barry K."/>
            <person name="Labutti K."/>
            <person name="Kuo R."/>
            <person name="Ohm R.A."/>
            <person name="Bhattacharya S.S."/>
            <person name="Shirouzu T."/>
            <person name="Yoshinaga Y."/>
            <person name="Martin F.M."/>
            <person name="Grigoriev I.V."/>
            <person name="Hibbett D.S."/>
        </authorList>
    </citation>
    <scope>NUCLEOTIDE SEQUENCE [LARGE SCALE GENOMIC DNA]</scope>
    <source>
        <strain evidence="2 3">L-15889</strain>
    </source>
</reference>
<feature type="compositionally biased region" description="Pro residues" evidence="1">
    <location>
        <begin position="25"/>
        <end position="35"/>
    </location>
</feature>
<evidence type="ECO:0000256" key="1">
    <source>
        <dbReference type="SAM" id="MobiDB-lite"/>
    </source>
</evidence>
<name>A0A165PV73_9APHY</name>
<accession>A0A165PV73</accession>
<sequence>MLRQTDVRLSSTCPPPSARTHVRPSVPPTSDPPARPSAGCRGLARAREWAACAGE</sequence>
<gene>
    <name evidence="2" type="ORF">DAEQUDRAFT_727531</name>
</gene>
<protein>
    <submittedName>
        <fullName evidence="2">Uncharacterized protein</fullName>
    </submittedName>
</protein>
<dbReference type="EMBL" id="KV429064">
    <property type="protein sequence ID" value="KZT68661.1"/>
    <property type="molecule type" value="Genomic_DNA"/>
</dbReference>
<feature type="region of interest" description="Disordered" evidence="1">
    <location>
        <begin position="1"/>
        <end position="41"/>
    </location>
</feature>
<evidence type="ECO:0000313" key="3">
    <source>
        <dbReference type="Proteomes" id="UP000076727"/>
    </source>
</evidence>
<dbReference type="Proteomes" id="UP000076727">
    <property type="component" value="Unassembled WGS sequence"/>
</dbReference>
<organism evidence="2 3">
    <name type="scientific">Daedalea quercina L-15889</name>
    <dbReference type="NCBI Taxonomy" id="1314783"/>
    <lineage>
        <taxon>Eukaryota</taxon>
        <taxon>Fungi</taxon>
        <taxon>Dikarya</taxon>
        <taxon>Basidiomycota</taxon>
        <taxon>Agaricomycotina</taxon>
        <taxon>Agaricomycetes</taxon>
        <taxon>Polyporales</taxon>
        <taxon>Fomitopsis</taxon>
    </lineage>
</organism>
<evidence type="ECO:0000313" key="2">
    <source>
        <dbReference type="EMBL" id="KZT68661.1"/>
    </source>
</evidence>
<proteinExistence type="predicted"/>
<dbReference type="AlphaFoldDB" id="A0A165PV73"/>